<evidence type="ECO:0000313" key="2">
    <source>
        <dbReference type="Proteomes" id="UP000187412"/>
    </source>
</evidence>
<dbReference type="RefSeq" id="WP_076114301.1">
    <property type="nucleotide sequence ID" value="NZ_MPTB01000070.1"/>
</dbReference>
<gene>
    <name evidence="1" type="ORF">BSK56_31350</name>
</gene>
<name>A0ABX3GV06_PAEBO</name>
<protein>
    <submittedName>
        <fullName evidence="1">Uncharacterized protein</fullName>
    </submittedName>
</protein>
<keyword evidence="2" id="KW-1185">Reference proteome</keyword>
<organism evidence="1 2">
    <name type="scientific">Paenibacillus borealis</name>
    <dbReference type="NCBI Taxonomy" id="160799"/>
    <lineage>
        <taxon>Bacteria</taxon>
        <taxon>Bacillati</taxon>
        <taxon>Bacillota</taxon>
        <taxon>Bacilli</taxon>
        <taxon>Bacillales</taxon>
        <taxon>Paenibacillaceae</taxon>
        <taxon>Paenibacillus</taxon>
    </lineage>
</organism>
<evidence type="ECO:0000313" key="1">
    <source>
        <dbReference type="EMBL" id="OMD37276.1"/>
    </source>
</evidence>
<dbReference type="Proteomes" id="UP000187412">
    <property type="component" value="Unassembled WGS sequence"/>
</dbReference>
<accession>A0ABX3GV06</accession>
<comment type="caution">
    <text evidence="1">The sequence shown here is derived from an EMBL/GenBank/DDBJ whole genome shotgun (WGS) entry which is preliminary data.</text>
</comment>
<proteinExistence type="predicted"/>
<sequence length="144" mass="16256">MAAFGVESTDLSSLTINGIAVSENIADVQWDAYKKNPSFVDKSTKAAEYRYYEDFLVVYESDGAIIKLKTLSEHGIMSQAGDELTVLNEVESKLGDQYKVQSYDSAQGLKARVYYDKENRIKASFVYPKNAPDDKIVWSIVERY</sequence>
<dbReference type="EMBL" id="MPTB01000070">
    <property type="protein sequence ID" value="OMD37276.1"/>
    <property type="molecule type" value="Genomic_DNA"/>
</dbReference>
<reference evidence="1 2" key="1">
    <citation type="submission" date="2016-10" db="EMBL/GenBank/DDBJ databases">
        <title>Paenibacillus species isolates.</title>
        <authorList>
            <person name="Beno S.M."/>
        </authorList>
    </citation>
    <scope>NUCLEOTIDE SEQUENCE [LARGE SCALE GENOMIC DNA]</scope>
    <source>
        <strain evidence="1 2">FSL H7-0744</strain>
    </source>
</reference>